<evidence type="ECO:0000256" key="6">
    <source>
        <dbReference type="ARBA" id="ARBA00023136"/>
    </source>
</evidence>
<evidence type="ECO:0000256" key="10">
    <source>
        <dbReference type="SAM" id="Phobius"/>
    </source>
</evidence>
<dbReference type="PRINTS" id="PR00762">
    <property type="entry name" value="CLCHANNEL"/>
</dbReference>
<proteinExistence type="predicted"/>
<evidence type="ECO:0000313" key="12">
    <source>
        <dbReference type="Proteomes" id="UP000606490"/>
    </source>
</evidence>
<keyword evidence="5" id="KW-0406">Ion transport</keyword>
<comment type="subcellular location">
    <subcellularLocation>
        <location evidence="1">Membrane</location>
        <topology evidence="1">Multi-pass membrane protein</topology>
    </subcellularLocation>
</comment>
<accession>A0ABS1V0W7</accession>
<keyword evidence="3 10" id="KW-0812">Transmembrane</keyword>
<dbReference type="PANTHER" id="PTHR43427:SF6">
    <property type="entry name" value="CHLORIDE CHANNEL PROTEIN CLC-E"/>
    <property type="match status" value="1"/>
</dbReference>
<evidence type="ECO:0000256" key="8">
    <source>
        <dbReference type="ARBA" id="ARBA00023214"/>
    </source>
</evidence>
<feature type="transmembrane region" description="Helical" evidence="10">
    <location>
        <begin position="151"/>
        <end position="175"/>
    </location>
</feature>
<dbReference type="CDD" id="cd01034">
    <property type="entry name" value="EriC_like"/>
    <property type="match status" value="1"/>
</dbReference>
<feature type="transmembrane region" description="Helical" evidence="10">
    <location>
        <begin position="267"/>
        <end position="288"/>
    </location>
</feature>
<feature type="transmembrane region" description="Helical" evidence="10">
    <location>
        <begin position="386"/>
        <end position="406"/>
    </location>
</feature>
<dbReference type="SUPFAM" id="SSF81340">
    <property type="entry name" value="Clc chloride channel"/>
    <property type="match status" value="1"/>
</dbReference>
<evidence type="ECO:0000256" key="4">
    <source>
        <dbReference type="ARBA" id="ARBA00022989"/>
    </source>
</evidence>
<evidence type="ECO:0000256" key="9">
    <source>
        <dbReference type="ARBA" id="ARBA00023303"/>
    </source>
</evidence>
<name>A0ABS1V0W7_9PROT</name>
<keyword evidence="7" id="KW-0869">Chloride channel</keyword>
<feature type="transmembrane region" description="Helical" evidence="10">
    <location>
        <begin position="187"/>
        <end position="210"/>
    </location>
</feature>
<evidence type="ECO:0000256" key="7">
    <source>
        <dbReference type="ARBA" id="ARBA00023173"/>
    </source>
</evidence>
<evidence type="ECO:0000256" key="2">
    <source>
        <dbReference type="ARBA" id="ARBA00022448"/>
    </source>
</evidence>
<organism evidence="11 12">
    <name type="scientific">Belnapia mucosa</name>
    <dbReference type="NCBI Taxonomy" id="2804532"/>
    <lineage>
        <taxon>Bacteria</taxon>
        <taxon>Pseudomonadati</taxon>
        <taxon>Pseudomonadota</taxon>
        <taxon>Alphaproteobacteria</taxon>
        <taxon>Acetobacterales</taxon>
        <taxon>Roseomonadaceae</taxon>
        <taxon>Belnapia</taxon>
    </lineage>
</organism>
<keyword evidence="6 10" id="KW-0472">Membrane</keyword>
<dbReference type="EMBL" id="JAEUXJ010000003">
    <property type="protein sequence ID" value="MBL6455349.1"/>
    <property type="molecule type" value="Genomic_DNA"/>
</dbReference>
<gene>
    <name evidence="11" type="ORF">JMJ55_08455</name>
</gene>
<dbReference type="Gene3D" id="1.10.3080.10">
    <property type="entry name" value="Clc chloride channel"/>
    <property type="match status" value="1"/>
</dbReference>
<evidence type="ECO:0000313" key="11">
    <source>
        <dbReference type="EMBL" id="MBL6455349.1"/>
    </source>
</evidence>
<keyword evidence="8" id="KW-0868">Chloride</keyword>
<dbReference type="Pfam" id="PF00654">
    <property type="entry name" value="Voltage_CLC"/>
    <property type="match status" value="1"/>
</dbReference>
<dbReference type="InterPro" id="IPR014743">
    <property type="entry name" value="Cl-channel_core"/>
</dbReference>
<dbReference type="Proteomes" id="UP000606490">
    <property type="component" value="Unassembled WGS sequence"/>
</dbReference>
<sequence length="438" mass="44560">MPLVSPRLWRRRLMAWTGALLVALAAILFAWAADGVHELFTALTGPQPWLVFLLAPAGLALSAALTRHVFPGAQGSGIPQVIAALHMQDPRLVDRILAVKIGFGKVVLTLLGLLAGGSIGREGPTVQVGATIMHALGRRLALPRPELQRGLILAGGAAGVAAAFNTPLAGVVFAIEELSHSFDARATGTTLIAVIIAGIASIALVGNYAYFGVSETQLAFGAGWAAVLAAGLLGGLLGGAFSALLVRAAAGLPGLAGRLVGRHPVGFAALCGLALAVIGWASGGTTYGTGYAEARGLVEGGAALPAAFALWKFLATLVSYLSGIPGGIFAPSLSIGAGLGHWLSVLMPFAPAGAVVLLGMVGYFAGVVQAPITAAVIVMEMTSNQAMMIPLMATSMLAYGVSRLVCRRPLYGALARRFLLAQERGRGGMRSPLGEAGG</sequence>
<feature type="transmembrane region" description="Helical" evidence="10">
    <location>
        <begin position="97"/>
        <end position="119"/>
    </location>
</feature>
<dbReference type="PANTHER" id="PTHR43427">
    <property type="entry name" value="CHLORIDE CHANNEL PROTEIN CLC-E"/>
    <property type="match status" value="1"/>
</dbReference>
<feature type="transmembrane region" description="Helical" evidence="10">
    <location>
        <begin position="48"/>
        <end position="66"/>
    </location>
</feature>
<evidence type="ECO:0000256" key="3">
    <source>
        <dbReference type="ARBA" id="ARBA00022692"/>
    </source>
</evidence>
<keyword evidence="9" id="KW-0407">Ion channel</keyword>
<evidence type="ECO:0000256" key="1">
    <source>
        <dbReference type="ARBA" id="ARBA00004141"/>
    </source>
</evidence>
<comment type="caution">
    <text evidence="11">The sequence shown here is derived from an EMBL/GenBank/DDBJ whole genome shotgun (WGS) entry which is preliminary data.</text>
</comment>
<protein>
    <submittedName>
        <fullName evidence="11">Chloride channel protein</fullName>
    </submittedName>
</protein>
<keyword evidence="2" id="KW-0813">Transport</keyword>
<keyword evidence="4 10" id="KW-1133">Transmembrane helix</keyword>
<dbReference type="InterPro" id="IPR001807">
    <property type="entry name" value="ClC"/>
</dbReference>
<dbReference type="InterPro" id="IPR050368">
    <property type="entry name" value="ClC-type_chloride_channel"/>
</dbReference>
<reference evidence="11 12" key="1">
    <citation type="submission" date="2021-01" db="EMBL/GenBank/DDBJ databases">
        <title>Belnapia mucosa sp. nov. and Belnapia arida sp. nov., isolated from the Tabernas Desert (Almeria, Spain).</title>
        <authorList>
            <person name="Molina-Menor E."/>
            <person name="Vidal-Verdu A."/>
            <person name="Calonge A."/>
            <person name="Satari L."/>
            <person name="Pereto Magraner J."/>
            <person name="Porcar Miralles M."/>
        </authorList>
    </citation>
    <scope>NUCLEOTIDE SEQUENCE [LARGE SCALE GENOMIC DNA]</scope>
    <source>
        <strain evidence="11 12">T6</strain>
    </source>
</reference>
<feature type="transmembrane region" description="Helical" evidence="10">
    <location>
        <begin position="308"/>
        <end position="330"/>
    </location>
</feature>
<keyword evidence="12" id="KW-1185">Reference proteome</keyword>
<feature type="transmembrane region" description="Helical" evidence="10">
    <location>
        <begin position="342"/>
        <end position="366"/>
    </location>
</feature>
<feature type="transmembrane region" description="Helical" evidence="10">
    <location>
        <begin position="222"/>
        <end position="246"/>
    </location>
</feature>
<evidence type="ECO:0000256" key="5">
    <source>
        <dbReference type="ARBA" id="ARBA00023065"/>
    </source>
</evidence>